<evidence type="ECO:0000313" key="2">
    <source>
        <dbReference type="EMBL" id="BDR60524.1"/>
    </source>
</evidence>
<organism evidence="2 3">
    <name type="scientific">Lactobacillus xylocopicola</name>
    <dbReference type="NCBI Taxonomy" id="2976676"/>
    <lineage>
        <taxon>Bacteria</taxon>
        <taxon>Bacillati</taxon>
        <taxon>Bacillota</taxon>
        <taxon>Bacilli</taxon>
        <taxon>Lactobacillales</taxon>
        <taxon>Lactobacillaceae</taxon>
        <taxon>Lactobacillus</taxon>
    </lineage>
</organism>
<name>A0ABM8BGX4_9LACO</name>
<feature type="transmembrane region" description="Helical" evidence="1">
    <location>
        <begin position="256"/>
        <end position="276"/>
    </location>
</feature>
<feature type="transmembrane region" description="Helical" evidence="1">
    <location>
        <begin position="61"/>
        <end position="82"/>
    </location>
</feature>
<accession>A0ABM8BGX4</accession>
<feature type="transmembrane region" description="Helical" evidence="1">
    <location>
        <begin position="212"/>
        <end position="236"/>
    </location>
</feature>
<dbReference type="Proteomes" id="UP001321741">
    <property type="component" value="Chromosome"/>
</dbReference>
<dbReference type="RefSeq" id="WP_317636784.1">
    <property type="nucleotide sequence ID" value="NZ_AP026803.1"/>
</dbReference>
<gene>
    <name evidence="2" type="ORF">KIM322_07850</name>
</gene>
<evidence type="ECO:0000256" key="1">
    <source>
        <dbReference type="SAM" id="Phobius"/>
    </source>
</evidence>
<evidence type="ECO:0000313" key="3">
    <source>
        <dbReference type="Proteomes" id="UP001321741"/>
    </source>
</evidence>
<protein>
    <recommendedName>
        <fullName evidence="4">ABC transporter permease</fullName>
    </recommendedName>
</protein>
<evidence type="ECO:0008006" key="4">
    <source>
        <dbReference type="Google" id="ProtNLM"/>
    </source>
</evidence>
<reference evidence="2 3" key="1">
    <citation type="journal article" date="2023" name="Microbiol. Spectr.">
        <title>Symbiosis of Carpenter Bees with Uncharacterized Lactic Acid Bacteria Showing NAD Auxotrophy.</title>
        <authorList>
            <person name="Kawasaki S."/>
            <person name="Ozawa K."/>
            <person name="Mori T."/>
            <person name="Yamamoto A."/>
            <person name="Ito M."/>
            <person name="Ohkuma M."/>
            <person name="Sakamoto M."/>
            <person name="Matsutani M."/>
        </authorList>
    </citation>
    <scope>NUCLEOTIDE SEQUENCE [LARGE SCALE GENOMIC DNA]</scope>
    <source>
        <strain evidence="2 3">Kim32-2</strain>
    </source>
</reference>
<keyword evidence="1" id="KW-0812">Transmembrane</keyword>
<feature type="transmembrane region" description="Helical" evidence="1">
    <location>
        <begin position="103"/>
        <end position="129"/>
    </location>
</feature>
<feature type="transmembrane region" description="Helical" evidence="1">
    <location>
        <begin position="165"/>
        <end position="192"/>
    </location>
</feature>
<feature type="transmembrane region" description="Helical" evidence="1">
    <location>
        <begin position="20"/>
        <end position="41"/>
    </location>
</feature>
<keyword evidence="1" id="KW-0472">Membrane</keyword>
<dbReference type="EMBL" id="AP026803">
    <property type="protein sequence ID" value="BDR60524.1"/>
    <property type="molecule type" value="Genomic_DNA"/>
</dbReference>
<sequence>MSIFNRLFAELFKSKTKKAYSMLLIQFVVALALTIITFISVGSPEVAIKNNTFTSFFPGLLATYATLSFLFIPVFYITTCIANERTNRNQTFRLVPISDSPFYLDNILSSFVALAYYGILNVLSIFILFGASYTFDASFRQVTKLDFSNLQAALQRADINFGSDVVFNLLGILMLLILISFFGYFIVSFLNFSSSAILDFLPDVSNKTVLRIIRLVLIIFIAWLLTRANGYLARIIASPLDFFLGTGDNASNKLGISILVMLAIDIVFLVADTFLMSKFFEAREKK</sequence>
<proteinExistence type="predicted"/>
<keyword evidence="1" id="KW-1133">Transmembrane helix</keyword>
<keyword evidence="3" id="KW-1185">Reference proteome</keyword>